<accession>A0A0C2XQN7</accession>
<dbReference type="Proteomes" id="UP000054097">
    <property type="component" value="Unassembled WGS sequence"/>
</dbReference>
<reference evidence="2" key="2">
    <citation type="submission" date="2015-01" db="EMBL/GenBank/DDBJ databases">
        <title>Evolutionary Origins and Diversification of the Mycorrhizal Mutualists.</title>
        <authorList>
            <consortium name="DOE Joint Genome Institute"/>
            <consortium name="Mycorrhizal Genomics Consortium"/>
            <person name="Kohler A."/>
            <person name="Kuo A."/>
            <person name="Nagy L.G."/>
            <person name="Floudas D."/>
            <person name="Copeland A."/>
            <person name="Barry K.W."/>
            <person name="Cichocki N."/>
            <person name="Veneault-Fourrey C."/>
            <person name="LaButti K."/>
            <person name="Lindquist E.A."/>
            <person name="Lipzen A."/>
            <person name="Lundell T."/>
            <person name="Morin E."/>
            <person name="Murat C."/>
            <person name="Riley R."/>
            <person name="Ohm R."/>
            <person name="Sun H."/>
            <person name="Tunlid A."/>
            <person name="Henrissat B."/>
            <person name="Grigoriev I.V."/>
            <person name="Hibbett D.S."/>
            <person name="Martin F."/>
        </authorList>
    </citation>
    <scope>NUCLEOTIDE SEQUENCE [LARGE SCALE GENOMIC DNA]</scope>
    <source>
        <strain evidence="2">MAFF 305830</strain>
    </source>
</reference>
<evidence type="ECO:0000313" key="2">
    <source>
        <dbReference type="Proteomes" id="UP000054097"/>
    </source>
</evidence>
<reference evidence="1 2" key="1">
    <citation type="submission" date="2014-04" db="EMBL/GenBank/DDBJ databases">
        <authorList>
            <consortium name="DOE Joint Genome Institute"/>
            <person name="Kuo A."/>
            <person name="Zuccaro A."/>
            <person name="Kohler A."/>
            <person name="Nagy L.G."/>
            <person name="Floudas D."/>
            <person name="Copeland A."/>
            <person name="Barry K.W."/>
            <person name="Cichocki N."/>
            <person name="Veneault-Fourrey C."/>
            <person name="LaButti K."/>
            <person name="Lindquist E.A."/>
            <person name="Lipzen A."/>
            <person name="Lundell T."/>
            <person name="Morin E."/>
            <person name="Murat C."/>
            <person name="Sun H."/>
            <person name="Tunlid A."/>
            <person name="Henrissat B."/>
            <person name="Grigoriev I.V."/>
            <person name="Hibbett D.S."/>
            <person name="Martin F."/>
            <person name="Nordberg H.P."/>
            <person name="Cantor M.N."/>
            <person name="Hua S.X."/>
        </authorList>
    </citation>
    <scope>NUCLEOTIDE SEQUENCE [LARGE SCALE GENOMIC DNA]</scope>
    <source>
        <strain evidence="1 2">MAFF 305830</strain>
    </source>
</reference>
<dbReference type="AlphaFoldDB" id="A0A0C2XQN7"/>
<keyword evidence="2" id="KW-1185">Reference proteome</keyword>
<organism evidence="1 2">
    <name type="scientific">Serendipita vermifera MAFF 305830</name>
    <dbReference type="NCBI Taxonomy" id="933852"/>
    <lineage>
        <taxon>Eukaryota</taxon>
        <taxon>Fungi</taxon>
        <taxon>Dikarya</taxon>
        <taxon>Basidiomycota</taxon>
        <taxon>Agaricomycotina</taxon>
        <taxon>Agaricomycetes</taxon>
        <taxon>Sebacinales</taxon>
        <taxon>Serendipitaceae</taxon>
        <taxon>Serendipita</taxon>
    </lineage>
</organism>
<dbReference type="EMBL" id="KN824282">
    <property type="protein sequence ID" value="KIM31272.1"/>
    <property type="molecule type" value="Genomic_DNA"/>
</dbReference>
<sequence length="66" mass="7518">MAPRDLKSWMMACAGLSLMQQKAPLGKHRCYQALTRSRLILECEGVAKILSSRRTHVSERDRGDCR</sequence>
<protein>
    <submittedName>
        <fullName evidence="1">Uncharacterized protein</fullName>
    </submittedName>
</protein>
<proteinExistence type="predicted"/>
<name>A0A0C2XQN7_SERVB</name>
<evidence type="ECO:0000313" key="1">
    <source>
        <dbReference type="EMBL" id="KIM31272.1"/>
    </source>
</evidence>
<dbReference type="HOGENOM" id="CLU_2832798_0_0_1"/>
<gene>
    <name evidence="1" type="ORF">M408DRAFT_256713</name>
</gene>